<feature type="region of interest" description="Disordered" evidence="1">
    <location>
        <begin position="124"/>
        <end position="151"/>
    </location>
</feature>
<reference evidence="2" key="1">
    <citation type="submission" date="2020-06" db="EMBL/GenBank/DDBJ databases">
        <title>Draft genome of Bugula neritina, a colonial animal packing powerful symbionts and potential medicines.</title>
        <authorList>
            <person name="Rayko M."/>
        </authorList>
    </citation>
    <scope>NUCLEOTIDE SEQUENCE [LARGE SCALE GENOMIC DNA]</scope>
    <source>
        <strain evidence="2">Kwan_BN1</strain>
    </source>
</reference>
<accession>A0A7J7JC65</accession>
<protein>
    <submittedName>
        <fullName evidence="2">Uncharacterized protein</fullName>
    </submittedName>
</protein>
<dbReference type="EMBL" id="VXIV02002745">
    <property type="protein sequence ID" value="KAF6023216.1"/>
    <property type="molecule type" value="Genomic_DNA"/>
</dbReference>
<organism evidence="2 3">
    <name type="scientific">Bugula neritina</name>
    <name type="common">Brown bryozoan</name>
    <name type="synonym">Sertularia neritina</name>
    <dbReference type="NCBI Taxonomy" id="10212"/>
    <lineage>
        <taxon>Eukaryota</taxon>
        <taxon>Metazoa</taxon>
        <taxon>Spiralia</taxon>
        <taxon>Lophotrochozoa</taxon>
        <taxon>Bryozoa</taxon>
        <taxon>Gymnolaemata</taxon>
        <taxon>Cheilostomatida</taxon>
        <taxon>Flustrina</taxon>
        <taxon>Buguloidea</taxon>
        <taxon>Bugulidae</taxon>
        <taxon>Bugula</taxon>
    </lineage>
</organism>
<evidence type="ECO:0000256" key="1">
    <source>
        <dbReference type="SAM" id="MobiDB-lite"/>
    </source>
</evidence>
<dbReference type="Proteomes" id="UP000593567">
    <property type="component" value="Unassembled WGS sequence"/>
</dbReference>
<name>A0A7J7JC65_BUGNE</name>
<evidence type="ECO:0000313" key="3">
    <source>
        <dbReference type="Proteomes" id="UP000593567"/>
    </source>
</evidence>
<comment type="caution">
    <text evidence="2">The sequence shown here is derived from an EMBL/GenBank/DDBJ whole genome shotgun (WGS) entry which is preliminary data.</text>
</comment>
<gene>
    <name evidence="2" type="ORF">EB796_018485</name>
</gene>
<dbReference type="AlphaFoldDB" id="A0A7J7JC65"/>
<sequence>MNCCVMQFLSQKFALLFQLRRYEFIRRSLTRTEKPSSPTFVIEGRKVTHKATNGESILPESESSFDDSKLDFDPIAFLEGKMAPLKSLKMPSTTKNKTEGVQPAKGTATSVILPVLHIEGPGFAHQQRSKSSSLPGDDQPAEVEDMATEPPAVTESIWSELENLDQKYHRSIKKNNFFLPAGTRLGEEHPDLRVENSHKSKTITLQLQTNGSTTSRSLPPRLPPAPLYNPPRHSHRPRQLTWDINLPNTLMTNSIARQLAYHLRLSKCQGRCSTMSMHI</sequence>
<keyword evidence="3" id="KW-1185">Reference proteome</keyword>
<proteinExistence type="predicted"/>
<evidence type="ECO:0000313" key="2">
    <source>
        <dbReference type="EMBL" id="KAF6023216.1"/>
    </source>
</evidence>